<name>A0A9W7GG41_9STRA</name>
<feature type="region of interest" description="Disordered" evidence="6">
    <location>
        <begin position="126"/>
        <end position="160"/>
    </location>
</feature>
<dbReference type="InterPro" id="IPR013087">
    <property type="entry name" value="Znf_C2H2_type"/>
</dbReference>
<sequence>MPAIPYPSFIDSQEVDNRVSPNLKDDVVLGSDFITSEIMGDLESLSNVPSLPQPPTMSAVPPPSIPSIPTIPAVPLAMGFSHGASVNLELSIPSVPEVPKVDSIGKKEREKIIWGDKEGIEKRTNEASKNTYKARSQAPPITELVDKSGNPTNSLVSKPGQKYPYKLDKAGARVYVCTDNQTNGLPCTYTCKSCNALTEHRIREHGEERCWLVCPEKGCGRKFRQHSGLRAHKKWHIEGDKWLTCKNEGCGFKSKVKVQFVDHKEVCPHKKKTGGTGTKGGGRKLWKCEIEGCAFQTEIRGNMKQHMVYKHNPMAVVYQCPHCEHSTNNKQSLKKHVKNRHQKEKKMIGDKGKGMGEEVDEFLTRQVEKPQEVETMAEEI</sequence>
<dbReference type="GO" id="GO:0010604">
    <property type="term" value="P:positive regulation of macromolecule metabolic process"/>
    <property type="evidence" value="ECO:0007669"/>
    <property type="project" value="UniProtKB-ARBA"/>
</dbReference>
<dbReference type="PANTHER" id="PTHR19818:SF139">
    <property type="entry name" value="PAIR-RULE PROTEIN ODD-PAIRED"/>
    <property type="match status" value="1"/>
</dbReference>
<dbReference type="GO" id="GO:0005634">
    <property type="term" value="C:nucleus"/>
    <property type="evidence" value="ECO:0007669"/>
    <property type="project" value="UniProtKB-ARBA"/>
</dbReference>
<evidence type="ECO:0000256" key="3">
    <source>
        <dbReference type="ARBA" id="ARBA00022771"/>
    </source>
</evidence>
<evidence type="ECO:0000256" key="1">
    <source>
        <dbReference type="ARBA" id="ARBA00022723"/>
    </source>
</evidence>
<evidence type="ECO:0000256" key="2">
    <source>
        <dbReference type="ARBA" id="ARBA00022737"/>
    </source>
</evidence>
<dbReference type="GO" id="GO:0000978">
    <property type="term" value="F:RNA polymerase II cis-regulatory region sequence-specific DNA binding"/>
    <property type="evidence" value="ECO:0007669"/>
    <property type="project" value="TreeGrafter"/>
</dbReference>
<keyword evidence="9" id="KW-1185">Reference proteome</keyword>
<organism evidence="8 9">
    <name type="scientific">Triparma columacea</name>
    <dbReference type="NCBI Taxonomy" id="722753"/>
    <lineage>
        <taxon>Eukaryota</taxon>
        <taxon>Sar</taxon>
        <taxon>Stramenopiles</taxon>
        <taxon>Ochrophyta</taxon>
        <taxon>Bolidophyceae</taxon>
        <taxon>Parmales</taxon>
        <taxon>Triparmaceae</taxon>
        <taxon>Triparma</taxon>
    </lineage>
</organism>
<evidence type="ECO:0000256" key="6">
    <source>
        <dbReference type="SAM" id="MobiDB-lite"/>
    </source>
</evidence>
<evidence type="ECO:0000256" key="4">
    <source>
        <dbReference type="ARBA" id="ARBA00022833"/>
    </source>
</evidence>
<keyword evidence="4" id="KW-0862">Zinc</keyword>
<evidence type="ECO:0000256" key="5">
    <source>
        <dbReference type="PROSITE-ProRule" id="PRU00042"/>
    </source>
</evidence>
<comment type="caution">
    <text evidence="8">The sequence shown here is derived from an EMBL/GenBank/DDBJ whole genome shotgun (WGS) entry which is preliminary data.</text>
</comment>
<keyword evidence="1" id="KW-0479">Metal-binding</keyword>
<dbReference type="PROSITE" id="PS50157">
    <property type="entry name" value="ZINC_FINGER_C2H2_2"/>
    <property type="match status" value="2"/>
</dbReference>
<dbReference type="PROSITE" id="PS00028">
    <property type="entry name" value="ZINC_FINGER_C2H2_1"/>
    <property type="match status" value="1"/>
</dbReference>
<dbReference type="GO" id="GO:0000981">
    <property type="term" value="F:DNA-binding transcription factor activity, RNA polymerase II-specific"/>
    <property type="evidence" value="ECO:0007669"/>
    <property type="project" value="TreeGrafter"/>
</dbReference>
<keyword evidence="2" id="KW-0677">Repeat</keyword>
<feature type="domain" description="C2H2-type" evidence="7">
    <location>
        <begin position="212"/>
        <end position="241"/>
    </location>
</feature>
<protein>
    <recommendedName>
        <fullName evidence="7">C2H2-type domain-containing protein</fullName>
    </recommendedName>
</protein>
<accession>A0A9W7GG41</accession>
<dbReference type="AlphaFoldDB" id="A0A9W7GG41"/>
<keyword evidence="3 5" id="KW-0863">Zinc-finger</keyword>
<dbReference type="GO" id="GO:0008270">
    <property type="term" value="F:zinc ion binding"/>
    <property type="evidence" value="ECO:0007669"/>
    <property type="project" value="UniProtKB-KW"/>
</dbReference>
<dbReference type="InterPro" id="IPR050329">
    <property type="entry name" value="GLI_C2H2-zinc-finger"/>
</dbReference>
<dbReference type="Gene3D" id="3.30.160.60">
    <property type="entry name" value="Classic Zinc Finger"/>
    <property type="match status" value="2"/>
</dbReference>
<evidence type="ECO:0000313" key="9">
    <source>
        <dbReference type="Proteomes" id="UP001165065"/>
    </source>
</evidence>
<gene>
    <name evidence="8" type="ORF">TrCOL_g6053</name>
</gene>
<dbReference type="PANTHER" id="PTHR19818">
    <property type="entry name" value="ZINC FINGER PROTEIN ZIC AND GLI"/>
    <property type="match status" value="1"/>
</dbReference>
<dbReference type="EMBL" id="BRYA01000191">
    <property type="protein sequence ID" value="GMI43325.1"/>
    <property type="molecule type" value="Genomic_DNA"/>
</dbReference>
<dbReference type="OrthoDB" id="2687452at2759"/>
<feature type="domain" description="C2H2-type" evidence="7">
    <location>
        <begin position="318"/>
        <end position="346"/>
    </location>
</feature>
<dbReference type="Proteomes" id="UP001165065">
    <property type="component" value="Unassembled WGS sequence"/>
</dbReference>
<proteinExistence type="predicted"/>
<dbReference type="SMART" id="SM00355">
    <property type="entry name" value="ZnF_C2H2"/>
    <property type="match status" value="5"/>
</dbReference>
<reference evidence="9" key="1">
    <citation type="journal article" date="2023" name="Commun. Biol.">
        <title>Genome analysis of Parmales, the sister group of diatoms, reveals the evolutionary specialization of diatoms from phago-mixotrophs to photoautotrophs.</title>
        <authorList>
            <person name="Ban H."/>
            <person name="Sato S."/>
            <person name="Yoshikawa S."/>
            <person name="Yamada K."/>
            <person name="Nakamura Y."/>
            <person name="Ichinomiya M."/>
            <person name="Sato N."/>
            <person name="Blanc-Mathieu R."/>
            <person name="Endo H."/>
            <person name="Kuwata A."/>
            <person name="Ogata H."/>
        </authorList>
    </citation>
    <scope>NUCLEOTIDE SEQUENCE [LARGE SCALE GENOMIC DNA]</scope>
</reference>
<evidence type="ECO:0000259" key="7">
    <source>
        <dbReference type="PROSITE" id="PS50157"/>
    </source>
</evidence>
<evidence type="ECO:0000313" key="8">
    <source>
        <dbReference type="EMBL" id="GMI43325.1"/>
    </source>
</evidence>